<protein>
    <submittedName>
        <fullName evidence="4">Putative S-adenosylmethionine-dependent methyltransferase CRG1</fullName>
    </submittedName>
</protein>
<proteinExistence type="predicted"/>
<dbReference type="EMBL" id="LNIX01000001">
    <property type="protein sequence ID" value="OXA64641.1"/>
    <property type="molecule type" value="Genomic_DNA"/>
</dbReference>
<dbReference type="InterPro" id="IPR025714">
    <property type="entry name" value="Methyltranfer_dom"/>
</dbReference>
<name>A0A226F619_FOLCA</name>
<dbReference type="Pfam" id="PF13847">
    <property type="entry name" value="Methyltransf_31"/>
    <property type="match status" value="1"/>
</dbReference>
<gene>
    <name evidence="4" type="ORF">Fcan01_03452</name>
</gene>
<dbReference type="Proteomes" id="UP000198287">
    <property type="component" value="Unassembled WGS sequence"/>
</dbReference>
<dbReference type="GO" id="GO:0008757">
    <property type="term" value="F:S-adenosylmethionine-dependent methyltransferase activity"/>
    <property type="evidence" value="ECO:0007669"/>
    <property type="project" value="InterPro"/>
</dbReference>
<organism evidence="4 5">
    <name type="scientific">Folsomia candida</name>
    <name type="common">Springtail</name>
    <dbReference type="NCBI Taxonomy" id="158441"/>
    <lineage>
        <taxon>Eukaryota</taxon>
        <taxon>Metazoa</taxon>
        <taxon>Ecdysozoa</taxon>
        <taxon>Arthropoda</taxon>
        <taxon>Hexapoda</taxon>
        <taxon>Collembola</taxon>
        <taxon>Entomobryomorpha</taxon>
        <taxon>Isotomoidea</taxon>
        <taxon>Isotomidae</taxon>
        <taxon>Proisotominae</taxon>
        <taxon>Folsomia</taxon>
    </lineage>
</organism>
<evidence type="ECO:0000313" key="4">
    <source>
        <dbReference type="EMBL" id="OXA64641.1"/>
    </source>
</evidence>
<keyword evidence="5" id="KW-1185">Reference proteome</keyword>
<reference evidence="4 5" key="1">
    <citation type="submission" date="2015-12" db="EMBL/GenBank/DDBJ databases">
        <title>The genome of Folsomia candida.</title>
        <authorList>
            <person name="Faddeeva A."/>
            <person name="Derks M.F."/>
            <person name="Anvar Y."/>
            <person name="Smit S."/>
            <person name="Van Straalen N."/>
            <person name="Roelofs D."/>
        </authorList>
    </citation>
    <scope>NUCLEOTIDE SEQUENCE [LARGE SCALE GENOMIC DNA]</scope>
    <source>
        <strain evidence="4 5">VU population</strain>
        <tissue evidence="4">Whole body</tissue>
    </source>
</reference>
<evidence type="ECO:0000256" key="1">
    <source>
        <dbReference type="ARBA" id="ARBA00022603"/>
    </source>
</evidence>
<dbReference type="PANTHER" id="PTHR44942">
    <property type="entry name" value="METHYLTRANSF_11 DOMAIN-CONTAINING PROTEIN"/>
    <property type="match status" value="1"/>
</dbReference>
<feature type="domain" description="Methyltransferase" evidence="3">
    <location>
        <begin position="45"/>
        <end position="154"/>
    </location>
</feature>
<dbReference type="InterPro" id="IPR029063">
    <property type="entry name" value="SAM-dependent_MTases_sf"/>
</dbReference>
<dbReference type="GO" id="GO:0032259">
    <property type="term" value="P:methylation"/>
    <property type="evidence" value="ECO:0007669"/>
    <property type="project" value="UniProtKB-KW"/>
</dbReference>
<evidence type="ECO:0000313" key="5">
    <source>
        <dbReference type="Proteomes" id="UP000198287"/>
    </source>
</evidence>
<keyword evidence="2 4" id="KW-0808">Transferase</keyword>
<dbReference type="AlphaFoldDB" id="A0A226F619"/>
<sequence>MSSFRQFEEPDHALLYKNYREKPPARLIERIVEFLREKYTGPLKQAVDLGCGSGQCTFLLSKYFETVLGTDISQAQISQALQGTAEEECNNVNFCVSPAETIALEDHSVQLITACVAAHWFDLDKVYEEGRRVLCDGGVMAFLCMDYLIVEIGDDLERNQQFLKIMQDVHKIMDPYFAPPAALAFNKYRDITIPYSDLTREYDYEIGVTTNLSKILGAIKSYSAFQTFCKVKGEDEGKKLMQDIKDRFLKIATIPNDDPDANVLTLKRRYFVVMARV</sequence>
<dbReference type="CDD" id="cd02440">
    <property type="entry name" value="AdoMet_MTases"/>
    <property type="match status" value="1"/>
</dbReference>
<keyword evidence="1 4" id="KW-0489">Methyltransferase</keyword>
<dbReference type="OMA" id="EWNECLQ"/>
<dbReference type="STRING" id="158441.A0A226F619"/>
<dbReference type="SUPFAM" id="SSF53335">
    <property type="entry name" value="S-adenosyl-L-methionine-dependent methyltransferases"/>
    <property type="match status" value="1"/>
</dbReference>
<dbReference type="OrthoDB" id="8123669at2759"/>
<evidence type="ECO:0000256" key="2">
    <source>
        <dbReference type="ARBA" id="ARBA00022679"/>
    </source>
</evidence>
<dbReference type="Gene3D" id="3.40.50.150">
    <property type="entry name" value="Vaccinia Virus protein VP39"/>
    <property type="match status" value="1"/>
</dbReference>
<dbReference type="InterPro" id="IPR051052">
    <property type="entry name" value="Diverse_substrate_MTase"/>
</dbReference>
<dbReference type="PANTHER" id="PTHR44942:SF4">
    <property type="entry name" value="METHYLTRANSFERASE TYPE 11 DOMAIN-CONTAINING PROTEIN"/>
    <property type="match status" value="1"/>
</dbReference>
<evidence type="ECO:0000259" key="3">
    <source>
        <dbReference type="Pfam" id="PF13847"/>
    </source>
</evidence>
<comment type="caution">
    <text evidence="4">The sequence shown here is derived from an EMBL/GenBank/DDBJ whole genome shotgun (WGS) entry which is preliminary data.</text>
</comment>
<accession>A0A226F619</accession>